<keyword evidence="1" id="KW-0472">Membrane</keyword>
<sequence>MFSGQNTCIRLRSINICIESCLAWSSTSVLHLLLHLCEGMKITIHSLTGKKFTVEARINNFIGDVKLMIYEEERIPPWEMRLVYLGKQLEDCRTLADYGIYGGVIRYIPRLRGGADVVELAKIETYVLLAPLLQAFLVLFGSFRRRCHNWKLQLCLWIAYVLSTYLISYTTDMMLSVSFRNGLFPLWGALLFIMLGGADSMSAYNIDDNESGKIYNLDILLGLFSVIWLLAMYKNEMLKLPLCLFLLLIGIKCWERAQTFMSASKRYGLAKNTKVIADFMKYEHELSSHVAENDISMARYNYLVRGEDTERVTVVPPRYEKRLEITDKVVTISKIWQCQGSLFHRDNAQRDPAELLKDICLSFALFKLLCCRFAGYDLPEYSEEKSYRLIRFGLLSGIRTDYERPFRVIEVELAFLHDFFYTKYPTIFRRGLPYYKTFEIIILIAASLIVISNLKSYQPPDGYLSLPTVFGQTIDILVTFTVIVVISFIQTVELVFILFSDWTKVMLVCDYVQNPKWQNNKFIERVIKYICNRRLSKPWERMLGQYSLLESFDHDPNNFMYNFFTAAFIDIPRKGQIESDRIKLPDEVKRHILRSLALSRCKVSDGFMSSLGQHGGSDFSLVHDILVWHIATSLCEIESLKSDWRIGREADFLVATSLSKYRAYLVAFCPRLIPNHAYSTEFVFDQVVCEARDILRGRKSLSSRYRGMMRLAARGGQGETIMRKGALLGKHLIESFEQEWRRWEALAEVWTKKILLVATSDDETAHAEHLAKGGEFVTHLWALLYHASATKPDKATSNL</sequence>
<feature type="domain" description="Ubiquitin-like" evidence="2">
    <location>
        <begin position="40"/>
        <end position="100"/>
    </location>
</feature>
<keyword evidence="1" id="KW-0812">Transmembrane</keyword>
<dbReference type="Gene3D" id="3.10.20.90">
    <property type="entry name" value="Phosphatidylinositol 3-kinase Catalytic Subunit, Chain A, domain 1"/>
    <property type="match status" value="1"/>
</dbReference>
<protein>
    <recommendedName>
        <fullName evidence="2">Ubiquitin-like domain-containing protein</fullName>
    </recommendedName>
</protein>
<dbReference type="InterPro" id="IPR000626">
    <property type="entry name" value="Ubiquitin-like_dom"/>
</dbReference>
<gene>
    <name evidence="3" type="ORF">HS088_TW09G00233</name>
</gene>
<name>A0A7J7D7A4_TRIWF</name>
<reference evidence="3 4" key="1">
    <citation type="journal article" date="2020" name="Nat. Commun.">
        <title>Genome of Tripterygium wilfordii and identification of cytochrome P450 involved in triptolide biosynthesis.</title>
        <authorList>
            <person name="Tu L."/>
            <person name="Su P."/>
            <person name="Zhang Z."/>
            <person name="Gao L."/>
            <person name="Wang J."/>
            <person name="Hu T."/>
            <person name="Zhou J."/>
            <person name="Zhang Y."/>
            <person name="Zhao Y."/>
            <person name="Liu Y."/>
            <person name="Song Y."/>
            <person name="Tong Y."/>
            <person name="Lu Y."/>
            <person name="Yang J."/>
            <person name="Xu C."/>
            <person name="Jia M."/>
            <person name="Peters R.J."/>
            <person name="Huang L."/>
            <person name="Gao W."/>
        </authorList>
    </citation>
    <scope>NUCLEOTIDE SEQUENCE [LARGE SCALE GENOMIC DNA]</scope>
    <source>
        <strain evidence="4">cv. XIE 37</strain>
        <tissue evidence="3">Leaf</tissue>
    </source>
</reference>
<comment type="caution">
    <text evidence="3">The sequence shown here is derived from an EMBL/GenBank/DDBJ whole genome shotgun (WGS) entry which is preliminary data.</text>
</comment>
<dbReference type="OrthoDB" id="624036at2759"/>
<evidence type="ECO:0000313" key="4">
    <source>
        <dbReference type="Proteomes" id="UP000593562"/>
    </source>
</evidence>
<dbReference type="Proteomes" id="UP000593562">
    <property type="component" value="Unassembled WGS sequence"/>
</dbReference>
<evidence type="ECO:0000313" key="3">
    <source>
        <dbReference type="EMBL" id="KAF5742191.1"/>
    </source>
</evidence>
<dbReference type="InterPro" id="IPR007658">
    <property type="entry name" value="DUF594"/>
</dbReference>
<feature type="transmembrane region" description="Helical" evidence="1">
    <location>
        <begin position="183"/>
        <end position="202"/>
    </location>
</feature>
<proteinExistence type="predicted"/>
<keyword evidence="4" id="KW-1185">Reference proteome</keyword>
<evidence type="ECO:0000259" key="2">
    <source>
        <dbReference type="PROSITE" id="PS50053"/>
    </source>
</evidence>
<dbReference type="AlphaFoldDB" id="A0A7J7D7A4"/>
<dbReference type="InterPro" id="IPR019956">
    <property type="entry name" value="Ubiquitin_dom"/>
</dbReference>
<dbReference type="EMBL" id="JAAARO010000009">
    <property type="protein sequence ID" value="KAF5742191.1"/>
    <property type="molecule type" value="Genomic_DNA"/>
</dbReference>
<keyword evidence="1" id="KW-1133">Transmembrane helix</keyword>
<feature type="transmembrane region" description="Helical" evidence="1">
    <location>
        <begin position="154"/>
        <end position="171"/>
    </location>
</feature>
<dbReference type="Pfam" id="PF04578">
    <property type="entry name" value="DUF594"/>
    <property type="match status" value="1"/>
</dbReference>
<dbReference type="PANTHER" id="PTHR31325">
    <property type="entry name" value="OS01G0798800 PROTEIN-RELATED"/>
    <property type="match status" value="1"/>
</dbReference>
<evidence type="ECO:0000256" key="1">
    <source>
        <dbReference type="SAM" id="Phobius"/>
    </source>
</evidence>
<dbReference type="SMART" id="SM00213">
    <property type="entry name" value="UBQ"/>
    <property type="match status" value="1"/>
</dbReference>
<feature type="transmembrane region" description="Helical" evidence="1">
    <location>
        <begin position="237"/>
        <end position="254"/>
    </location>
</feature>
<dbReference type="InterPro" id="IPR025315">
    <property type="entry name" value="DUF4220"/>
</dbReference>
<dbReference type="InterPro" id="IPR029071">
    <property type="entry name" value="Ubiquitin-like_domsf"/>
</dbReference>
<feature type="transmembrane region" description="Helical" evidence="1">
    <location>
        <begin position="474"/>
        <end position="499"/>
    </location>
</feature>
<organism evidence="3 4">
    <name type="scientific">Tripterygium wilfordii</name>
    <name type="common">Thunder God vine</name>
    <dbReference type="NCBI Taxonomy" id="458696"/>
    <lineage>
        <taxon>Eukaryota</taxon>
        <taxon>Viridiplantae</taxon>
        <taxon>Streptophyta</taxon>
        <taxon>Embryophyta</taxon>
        <taxon>Tracheophyta</taxon>
        <taxon>Spermatophyta</taxon>
        <taxon>Magnoliopsida</taxon>
        <taxon>eudicotyledons</taxon>
        <taxon>Gunneridae</taxon>
        <taxon>Pentapetalae</taxon>
        <taxon>rosids</taxon>
        <taxon>fabids</taxon>
        <taxon>Celastrales</taxon>
        <taxon>Celastraceae</taxon>
        <taxon>Tripterygium</taxon>
    </lineage>
</organism>
<feature type="transmembrane region" description="Helical" evidence="1">
    <location>
        <begin position="437"/>
        <end position="454"/>
    </location>
</feature>
<dbReference type="PRINTS" id="PR00348">
    <property type="entry name" value="UBIQUITIN"/>
</dbReference>
<feature type="transmembrane region" description="Helical" evidence="1">
    <location>
        <begin position="214"/>
        <end position="231"/>
    </location>
</feature>
<dbReference type="Pfam" id="PF00240">
    <property type="entry name" value="ubiquitin"/>
    <property type="match status" value="1"/>
</dbReference>
<dbReference type="Pfam" id="PF13968">
    <property type="entry name" value="DUF4220"/>
    <property type="match status" value="1"/>
</dbReference>
<accession>A0A7J7D7A4</accession>
<dbReference type="PROSITE" id="PS50053">
    <property type="entry name" value="UBIQUITIN_2"/>
    <property type="match status" value="1"/>
</dbReference>
<dbReference type="InParanoid" id="A0A7J7D7A4"/>
<dbReference type="SUPFAM" id="SSF54236">
    <property type="entry name" value="Ubiquitin-like"/>
    <property type="match status" value="1"/>
</dbReference>